<evidence type="ECO:0000313" key="2">
    <source>
        <dbReference type="Proteomes" id="UP000250123"/>
    </source>
</evidence>
<reference evidence="2" key="1">
    <citation type="submission" date="2018-06" db="EMBL/GenBank/DDBJ databases">
        <authorList>
            <person name="Cea G.-C."/>
            <person name="William W."/>
        </authorList>
    </citation>
    <scope>NUCLEOTIDE SEQUENCE [LARGE SCALE GENOMIC DNA]</scope>
    <source>
        <strain evidence="2">DB21MT-2</strain>
    </source>
</reference>
<dbReference type="KEGG" id="sbk:SHEWBE_1121"/>
<name>A0A330M201_9GAMM</name>
<dbReference type="AlphaFoldDB" id="A0A330M201"/>
<protein>
    <submittedName>
        <fullName evidence="1">Uncharacterized protein</fullName>
    </submittedName>
</protein>
<proteinExistence type="predicted"/>
<accession>A0A330M201</accession>
<dbReference type="Proteomes" id="UP000250123">
    <property type="component" value="Chromosome SHEWBE"/>
</dbReference>
<evidence type="ECO:0000313" key="1">
    <source>
        <dbReference type="EMBL" id="SQH75090.1"/>
    </source>
</evidence>
<sequence>MILLQINQLSITSLSEFNQPMVKITKTLFTFSYHFLYISDACVSIHLLFNDFNYLVKVGTLLALSNLLITQVERH</sequence>
<gene>
    <name evidence="1" type="ORF">SHEWBE_1121</name>
</gene>
<dbReference type="EMBL" id="LS483452">
    <property type="protein sequence ID" value="SQH75090.1"/>
    <property type="molecule type" value="Genomic_DNA"/>
</dbReference>
<organism evidence="1 2">
    <name type="scientific">Shewanella benthica</name>
    <dbReference type="NCBI Taxonomy" id="43661"/>
    <lineage>
        <taxon>Bacteria</taxon>
        <taxon>Pseudomonadati</taxon>
        <taxon>Pseudomonadota</taxon>
        <taxon>Gammaproteobacteria</taxon>
        <taxon>Alteromonadales</taxon>
        <taxon>Shewanellaceae</taxon>
        <taxon>Shewanella</taxon>
    </lineage>
</organism>